<reference evidence="1 2" key="1">
    <citation type="journal article" date="2019" name="Vet. Microbiol.">
        <title>Development of multi locus sequence typing (MLST) of Rodentibacter pneumotropicus.</title>
        <authorList>
            <person name="Adhikary S."/>
            <person name="Bisgaard M."/>
            <person name="Boot R."/>
            <person name="Benga L."/>
            <person name="Nicklas W."/>
            <person name="Christensen H."/>
        </authorList>
    </citation>
    <scope>NUCLEOTIDE SEQUENCE [LARGE SCALE GENOMIC DNA]</scope>
    <source>
        <strain evidence="1 2">1596_07</strain>
    </source>
</reference>
<evidence type="ECO:0000313" key="1">
    <source>
        <dbReference type="EMBL" id="THA18036.1"/>
    </source>
</evidence>
<organism evidence="1 2">
    <name type="scientific">Rodentibacter pneumotropicus</name>
    <dbReference type="NCBI Taxonomy" id="758"/>
    <lineage>
        <taxon>Bacteria</taxon>
        <taxon>Pseudomonadati</taxon>
        <taxon>Pseudomonadota</taxon>
        <taxon>Gammaproteobacteria</taxon>
        <taxon>Pasteurellales</taxon>
        <taxon>Pasteurellaceae</taxon>
        <taxon>Rodentibacter</taxon>
    </lineage>
</organism>
<comment type="caution">
    <text evidence="1">The sequence shown here is derived from an EMBL/GenBank/DDBJ whole genome shotgun (WGS) entry which is preliminary data.</text>
</comment>
<dbReference type="EMBL" id="QXNG01000002">
    <property type="protein sequence ID" value="THA18036.1"/>
    <property type="molecule type" value="Genomic_DNA"/>
</dbReference>
<dbReference type="RefSeq" id="WP_136125568.1">
    <property type="nucleotide sequence ID" value="NZ_CAJUGY010000041.1"/>
</dbReference>
<name>A0A4V6RIG9_9PAST</name>
<evidence type="ECO:0000313" key="2">
    <source>
        <dbReference type="Proteomes" id="UP000310576"/>
    </source>
</evidence>
<proteinExistence type="predicted"/>
<protein>
    <submittedName>
        <fullName evidence="1">Uncharacterized protein</fullName>
    </submittedName>
</protein>
<sequence length="79" mass="9360">MKDLNRFEYLQLAAALVPESKKEELLKKPEEMSDPYALLSQELWVLAKSIRDEYYSRYDNKTGEEEFDLLMPIEKANEN</sequence>
<dbReference type="Proteomes" id="UP000310576">
    <property type="component" value="Unassembled WGS sequence"/>
</dbReference>
<dbReference type="AlphaFoldDB" id="A0A4V6RIG9"/>
<gene>
    <name evidence="1" type="ORF">D3M76_00260</name>
</gene>
<accession>A0A4V6RIG9</accession>